<protein>
    <recommendedName>
        <fullName evidence="4">Lipoprotein</fullName>
    </recommendedName>
</protein>
<evidence type="ECO:0000313" key="3">
    <source>
        <dbReference type="Proteomes" id="UP000001693"/>
    </source>
</evidence>
<dbReference type="EMBL" id="CP001013">
    <property type="protein sequence ID" value="ACB33723.1"/>
    <property type="molecule type" value="Genomic_DNA"/>
</dbReference>
<feature type="signal peptide" evidence="1">
    <location>
        <begin position="1"/>
        <end position="20"/>
    </location>
</feature>
<accession>B1Y7Y1</accession>
<evidence type="ECO:0000256" key="1">
    <source>
        <dbReference type="SAM" id="SignalP"/>
    </source>
</evidence>
<feature type="chain" id="PRO_5002773100" description="Lipoprotein" evidence="1">
    <location>
        <begin position="21"/>
        <end position="225"/>
    </location>
</feature>
<dbReference type="Gene3D" id="3.40.50.10610">
    <property type="entry name" value="ABC-type transport auxiliary lipoprotein component"/>
    <property type="match status" value="1"/>
</dbReference>
<evidence type="ECO:0008006" key="4">
    <source>
        <dbReference type="Google" id="ProtNLM"/>
    </source>
</evidence>
<organism evidence="2 3">
    <name type="scientific">Leptothrix cholodnii (strain ATCC 51168 / LMG 8142 / SP-6)</name>
    <name type="common">Leptothrix discophora (strain SP-6)</name>
    <dbReference type="NCBI Taxonomy" id="395495"/>
    <lineage>
        <taxon>Bacteria</taxon>
        <taxon>Pseudomonadati</taxon>
        <taxon>Pseudomonadota</taxon>
        <taxon>Betaproteobacteria</taxon>
        <taxon>Burkholderiales</taxon>
        <taxon>Sphaerotilaceae</taxon>
        <taxon>Leptothrix</taxon>
    </lineage>
</organism>
<dbReference type="eggNOG" id="COG4380">
    <property type="taxonomic scope" value="Bacteria"/>
</dbReference>
<sequence length="225" mass="23585" precursor="true">MSHTAIPSAALVKGFVLACAAALLAGCATPPTFDYTAYRGSRPQSILVLPPVNNSPDVNATFSVLSQVTHPLAESGYYVMPVSLVAETFKQNGVSEPAEMHAIDRAKLREIFGADAALYLTVTKYGTTYMVFDSAAVVSASARLVDLKTGQELWSGSATASSSEQNNNNQGGLVGLLVTAVVKQIMHSVVDSSHPVAGIASQRLLSAGRPNGMLYGPHSPNYGKD</sequence>
<dbReference type="InterPro" id="IPR008517">
    <property type="entry name" value="GNA1162-like"/>
</dbReference>
<keyword evidence="3" id="KW-1185">Reference proteome</keyword>
<evidence type="ECO:0000313" key="2">
    <source>
        <dbReference type="EMBL" id="ACB33723.1"/>
    </source>
</evidence>
<dbReference type="STRING" id="395495.Lcho_1455"/>
<name>B1Y7Y1_LEPCP</name>
<gene>
    <name evidence="2" type="ordered locus">Lcho_1455</name>
</gene>
<dbReference type="KEGG" id="lch:Lcho_1455"/>
<reference evidence="2 3" key="1">
    <citation type="submission" date="2008-03" db="EMBL/GenBank/DDBJ databases">
        <title>Complete sequence of Leptothrix cholodnii SP-6.</title>
        <authorList>
            <consortium name="US DOE Joint Genome Institute"/>
            <person name="Copeland A."/>
            <person name="Lucas S."/>
            <person name="Lapidus A."/>
            <person name="Glavina del Rio T."/>
            <person name="Dalin E."/>
            <person name="Tice H."/>
            <person name="Bruce D."/>
            <person name="Goodwin L."/>
            <person name="Pitluck S."/>
            <person name="Chertkov O."/>
            <person name="Brettin T."/>
            <person name="Detter J.C."/>
            <person name="Han C."/>
            <person name="Kuske C.R."/>
            <person name="Schmutz J."/>
            <person name="Larimer F."/>
            <person name="Land M."/>
            <person name="Hauser L."/>
            <person name="Kyrpides N."/>
            <person name="Lykidis A."/>
            <person name="Emerson D."/>
            <person name="Richardson P."/>
        </authorList>
    </citation>
    <scope>NUCLEOTIDE SEQUENCE [LARGE SCALE GENOMIC DNA]</scope>
    <source>
        <strain evidence="3">ATCC 51168 / LMG 8142 / SP-6</strain>
    </source>
</reference>
<keyword evidence="1" id="KW-0732">Signal</keyword>
<dbReference type="RefSeq" id="WP_012346485.1">
    <property type="nucleotide sequence ID" value="NC_010524.1"/>
</dbReference>
<dbReference type="Proteomes" id="UP000001693">
    <property type="component" value="Chromosome"/>
</dbReference>
<dbReference type="OrthoDB" id="1014694at2"/>
<dbReference type="Pfam" id="PF05643">
    <property type="entry name" value="GNA1162-like"/>
    <property type="match status" value="1"/>
</dbReference>
<proteinExistence type="predicted"/>
<dbReference type="AlphaFoldDB" id="B1Y7Y1"/>
<dbReference type="HOGENOM" id="CLU_097432_1_0_4"/>